<evidence type="ECO:0000256" key="3">
    <source>
        <dbReference type="ARBA" id="ARBA00022840"/>
    </source>
</evidence>
<dbReference type="PANTHER" id="PTHR30258:SF1">
    <property type="entry name" value="PROTEIN TRANSPORT PROTEIN HOFB HOMOLOG"/>
    <property type="match status" value="1"/>
</dbReference>
<feature type="domain" description="Bacterial type II secretion system protein E" evidence="4">
    <location>
        <begin position="296"/>
        <end position="310"/>
    </location>
</feature>
<dbReference type="OrthoDB" id="9808272at2"/>
<dbReference type="EMBL" id="CP028923">
    <property type="protein sequence ID" value="QCK13767.1"/>
    <property type="molecule type" value="Genomic_DNA"/>
</dbReference>
<dbReference type="Proteomes" id="UP000298616">
    <property type="component" value="Chromosome"/>
</dbReference>
<gene>
    <name evidence="5" type="ORF">DCC35_02840</name>
</gene>
<evidence type="ECO:0000256" key="1">
    <source>
        <dbReference type="ARBA" id="ARBA00006611"/>
    </source>
</evidence>
<reference evidence="5 6" key="1">
    <citation type="submission" date="2018-04" db="EMBL/GenBank/DDBJ databases">
        <title>Complete genome uncultured novel isolate.</title>
        <authorList>
            <person name="Merlino G."/>
        </authorList>
    </citation>
    <scope>NUCLEOTIDE SEQUENCE [LARGE SCALE GENOMIC DNA]</scope>
    <source>
        <strain evidence="6">R1DC9</strain>
    </source>
</reference>
<evidence type="ECO:0000313" key="5">
    <source>
        <dbReference type="EMBL" id="QCK13767.1"/>
    </source>
</evidence>
<dbReference type="InterPro" id="IPR001482">
    <property type="entry name" value="T2SS/T4SS_dom"/>
</dbReference>
<keyword evidence="6" id="KW-1185">Reference proteome</keyword>
<proteinExistence type="inferred from homology"/>
<dbReference type="GO" id="GO:0005524">
    <property type="term" value="F:ATP binding"/>
    <property type="evidence" value="ECO:0007669"/>
    <property type="project" value="UniProtKB-KW"/>
</dbReference>
<dbReference type="SUPFAM" id="SSF52540">
    <property type="entry name" value="P-loop containing nucleoside triphosphate hydrolases"/>
    <property type="match status" value="1"/>
</dbReference>
<dbReference type="RefSeq" id="WP_137089362.1">
    <property type="nucleotide sequence ID" value="NZ_CP028923.1"/>
</dbReference>
<dbReference type="Gene3D" id="3.30.450.90">
    <property type="match status" value="1"/>
</dbReference>
<dbReference type="PANTHER" id="PTHR30258">
    <property type="entry name" value="TYPE II SECRETION SYSTEM PROTEIN GSPE-RELATED"/>
    <property type="match status" value="1"/>
</dbReference>
<evidence type="ECO:0000259" key="4">
    <source>
        <dbReference type="PROSITE" id="PS00662"/>
    </source>
</evidence>
<dbReference type="AlphaFoldDB" id="A0A4D7JGE5"/>
<dbReference type="GO" id="GO:0016887">
    <property type="term" value="F:ATP hydrolysis activity"/>
    <property type="evidence" value="ECO:0007669"/>
    <property type="project" value="TreeGrafter"/>
</dbReference>
<keyword evidence="2" id="KW-0547">Nucleotide-binding</keyword>
<comment type="similarity">
    <text evidence="1">Belongs to the GSP E family.</text>
</comment>
<dbReference type="KEGG" id="fpf:DCC35_02840"/>
<evidence type="ECO:0000313" key="6">
    <source>
        <dbReference type="Proteomes" id="UP000298616"/>
    </source>
</evidence>
<dbReference type="InterPro" id="IPR027417">
    <property type="entry name" value="P-loop_NTPase"/>
</dbReference>
<dbReference type="GO" id="GO:0005886">
    <property type="term" value="C:plasma membrane"/>
    <property type="evidence" value="ECO:0007669"/>
    <property type="project" value="TreeGrafter"/>
</dbReference>
<dbReference type="Pfam" id="PF00437">
    <property type="entry name" value="T2SSE"/>
    <property type="match status" value="1"/>
</dbReference>
<sequence>MDVIDKIEAQHLQEITSELAWHFSIIPFHRENGTLNLYRDEKLADRQDLNELKAILGLNVKIEYLPGQKIAEALSKYYPRKSGKTITATKVQDVNNPRFVQSLIIDAFNLDASDIHFEPFEKTAKIRLRIDGKLKEQFILDRNDYSSLVNRIKIMSDIDISEKRLPQDGRITLSDQQINIDIRVSSLPTKYGEKIVFRLLNKSNITIDLEKLGFKTHQLDNYRLAFHRPQGIILISGPTGSGKTTTLYATLKELNQPETNILTIEDPVEYTLEGINQTQLRNDIGLTYPVALKTFLRQDPDVIMVGEIRDKETADMAIRAAMTGHLVLSTIHTNSALETISRLTEMGIPGYLISDTLNASMAQRLLRKNCPDCSTAFELKEEDFPFKANTDKILSKVKTHNKGKGCENCLYTGYKGRVAIYELILMNNEIRETLFNSDKVKQSSMPDYEKLGDNALELLINGKTSLEEVLPYLI</sequence>
<organism evidence="5 6">
    <name type="scientific">Mangrovivirga cuniculi</name>
    <dbReference type="NCBI Taxonomy" id="2715131"/>
    <lineage>
        <taxon>Bacteria</taxon>
        <taxon>Pseudomonadati</taxon>
        <taxon>Bacteroidota</taxon>
        <taxon>Cytophagia</taxon>
        <taxon>Cytophagales</taxon>
        <taxon>Mangrovivirgaceae</taxon>
        <taxon>Mangrovivirga</taxon>
    </lineage>
</organism>
<dbReference type="CDD" id="cd01129">
    <property type="entry name" value="PulE-GspE-like"/>
    <property type="match status" value="1"/>
</dbReference>
<name>A0A4D7JGE5_9BACT</name>
<keyword evidence="3" id="KW-0067">ATP-binding</keyword>
<dbReference type="Gene3D" id="3.40.50.300">
    <property type="entry name" value="P-loop containing nucleotide triphosphate hydrolases"/>
    <property type="match status" value="1"/>
</dbReference>
<accession>A0A4D7JGE5</accession>
<evidence type="ECO:0000256" key="2">
    <source>
        <dbReference type="ARBA" id="ARBA00022741"/>
    </source>
</evidence>
<dbReference type="PROSITE" id="PS00662">
    <property type="entry name" value="T2SP_E"/>
    <property type="match status" value="1"/>
</dbReference>
<protein>
    <submittedName>
        <fullName evidence="5">Type II/IV secretion system protein</fullName>
    </submittedName>
</protein>